<dbReference type="PRINTS" id="PR00811">
    <property type="entry name" value="BCTERIALGSPD"/>
</dbReference>
<feature type="compositionally biased region" description="Low complexity" evidence="4">
    <location>
        <begin position="177"/>
        <end position="199"/>
    </location>
</feature>
<evidence type="ECO:0000313" key="6">
    <source>
        <dbReference type="EMBL" id="GEM80963.1"/>
    </source>
</evidence>
<keyword evidence="7" id="KW-1185">Reference proteome</keyword>
<evidence type="ECO:0000256" key="1">
    <source>
        <dbReference type="ARBA" id="ARBA00022448"/>
    </source>
</evidence>
<evidence type="ECO:0000259" key="5">
    <source>
        <dbReference type="SMART" id="SM00965"/>
    </source>
</evidence>
<dbReference type="NCBIfam" id="TIGR02519">
    <property type="entry name" value="pilus_MshL"/>
    <property type="match status" value="1"/>
</dbReference>
<dbReference type="GO" id="GO:0015627">
    <property type="term" value="C:type II protein secretion system complex"/>
    <property type="evidence" value="ECO:0007669"/>
    <property type="project" value="TreeGrafter"/>
</dbReference>
<feature type="domain" description="Secretin/TonB short N-terminal" evidence="5">
    <location>
        <begin position="93"/>
        <end position="141"/>
    </location>
</feature>
<dbReference type="RefSeq" id="WP_162892873.1">
    <property type="nucleotide sequence ID" value="NZ_BJXK01000015.1"/>
</dbReference>
<dbReference type="GO" id="GO:0019867">
    <property type="term" value="C:outer membrane"/>
    <property type="evidence" value="ECO:0007669"/>
    <property type="project" value="InterPro"/>
</dbReference>
<evidence type="ECO:0000256" key="3">
    <source>
        <dbReference type="ARBA" id="ARBA00023237"/>
    </source>
</evidence>
<keyword evidence="3" id="KW-0998">Cell outer membrane</keyword>
<dbReference type="GO" id="GO:0009306">
    <property type="term" value="P:protein secretion"/>
    <property type="evidence" value="ECO:0007669"/>
    <property type="project" value="InterPro"/>
</dbReference>
<dbReference type="GO" id="GO:0009297">
    <property type="term" value="P:pilus assembly"/>
    <property type="evidence" value="ECO:0007669"/>
    <property type="project" value="InterPro"/>
</dbReference>
<dbReference type="Proteomes" id="UP000321113">
    <property type="component" value="Unassembled WGS sequence"/>
</dbReference>
<sequence>MRIIFLGMVIAVVSGCSMGHKDPVEVKQALNEAANQANSKSLDELPESVQADLMPDLEGLSPSDQPTIKRFRVQANGVQAKAFFASLVKGTEFSAAIHPNVEGRITVNLTDVTMDEVLNVVRDMYGYDVIKSGKVIQVYPAGLRTETIPVDYLQMKRMGRSLTSITNGSVTSKDDSSGSSSSDSSSSSNSSSSSSSTSTEKTGGTDIETLSESDFWTQLEASVATLIGSSDGRRVVVSPQASVITVRAYPDEIREIRRFLGVSQERLQRQVILETKILEVTLNDGYQQGIEWSNMSASIGGADVVVNRAAATLSGLDPIADLLGGSTSVTVSDGNFEAVLSFMATQGDLNVLSSPRVTAANNQKALIKVGEDEYFVTDVSSTVGSGDNANVAPDVELTPFFSGISLDVTPQIDDKGNVLLHVHPAVIEVTTEVKAIDLGDTAGVIQLPLAKSSIRESDTIIRATDGDVVVIGGLMKSANKEIVSKVPFFGDIPALGHLFRNTVNSTEKTELVILLKPTVVGVNTWQQEIERSRNLLNEWFPEGQ</sequence>
<name>A0A511QUC5_9VIBR</name>
<protein>
    <submittedName>
        <fullName evidence="6">Pilus (MSHA type) biogenesis protein MshL</fullName>
    </submittedName>
</protein>
<dbReference type="InterPro" id="IPR013358">
    <property type="entry name" value="Pilus_biogenesis_MshL"/>
</dbReference>
<keyword evidence="2" id="KW-0472">Membrane</keyword>
<evidence type="ECO:0000256" key="2">
    <source>
        <dbReference type="ARBA" id="ARBA00023136"/>
    </source>
</evidence>
<evidence type="ECO:0000256" key="4">
    <source>
        <dbReference type="SAM" id="MobiDB-lite"/>
    </source>
</evidence>
<dbReference type="SMART" id="SM00965">
    <property type="entry name" value="STN"/>
    <property type="match status" value="1"/>
</dbReference>
<dbReference type="Pfam" id="PF07655">
    <property type="entry name" value="Secretin_N_2"/>
    <property type="match status" value="1"/>
</dbReference>
<dbReference type="Gene3D" id="3.30.1370.130">
    <property type="match status" value="1"/>
</dbReference>
<evidence type="ECO:0000313" key="7">
    <source>
        <dbReference type="Proteomes" id="UP000321113"/>
    </source>
</evidence>
<reference evidence="6 7" key="1">
    <citation type="submission" date="2019-07" db="EMBL/GenBank/DDBJ databases">
        <title>Whole genome shotgun sequence of Vibrio superstes NBRC 103154.</title>
        <authorList>
            <person name="Hosoyama A."/>
            <person name="Uohara A."/>
            <person name="Ohji S."/>
            <person name="Ichikawa N."/>
        </authorList>
    </citation>
    <scope>NUCLEOTIDE SEQUENCE [LARGE SCALE GENOMIC DNA]</scope>
    <source>
        <strain evidence="6 7">NBRC 103154</strain>
    </source>
</reference>
<organism evidence="6 7">
    <name type="scientific">Vibrio superstes NBRC 103154</name>
    <dbReference type="NCBI Taxonomy" id="1219062"/>
    <lineage>
        <taxon>Bacteria</taxon>
        <taxon>Pseudomonadati</taxon>
        <taxon>Pseudomonadota</taxon>
        <taxon>Gammaproteobacteria</taxon>
        <taxon>Vibrionales</taxon>
        <taxon>Vibrionaceae</taxon>
        <taxon>Vibrio</taxon>
    </lineage>
</organism>
<dbReference type="InterPro" id="IPR011514">
    <property type="entry name" value="Secretin_N_2"/>
</dbReference>
<proteinExistence type="predicted"/>
<dbReference type="InterPro" id="IPR050810">
    <property type="entry name" value="Bact_Secretion_Sys_Channel"/>
</dbReference>
<dbReference type="AlphaFoldDB" id="A0A511QUC5"/>
<accession>A0A511QUC5</accession>
<dbReference type="PANTHER" id="PTHR30332:SF17">
    <property type="entry name" value="TYPE IV PILIATION SYSTEM PROTEIN DR_0774-RELATED"/>
    <property type="match status" value="1"/>
</dbReference>
<dbReference type="PROSITE" id="PS51257">
    <property type="entry name" value="PROKAR_LIPOPROTEIN"/>
    <property type="match status" value="1"/>
</dbReference>
<dbReference type="Pfam" id="PF00263">
    <property type="entry name" value="Secretin"/>
    <property type="match status" value="1"/>
</dbReference>
<feature type="region of interest" description="Disordered" evidence="4">
    <location>
        <begin position="164"/>
        <end position="206"/>
    </location>
</feature>
<gene>
    <name evidence="6" type="ORF">VSU01S_32080</name>
</gene>
<comment type="caution">
    <text evidence="6">The sequence shown here is derived from an EMBL/GenBank/DDBJ whole genome shotgun (WGS) entry which is preliminary data.</text>
</comment>
<dbReference type="PANTHER" id="PTHR30332">
    <property type="entry name" value="PROBABLE GENERAL SECRETION PATHWAY PROTEIN D"/>
    <property type="match status" value="1"/>
</dbReference>
<dbReference type="InterPro" id="IPR011662">
    <property type="entry name" value="Secretin/TonB_short_N"/>
</dbReference>
<dbReference type="InterPro" id="IPR001775">
    <property type="entry name" value="GspD/PilQ"/>
</dbReference>
<keyword evidence="1" id="KW-0813">Transport</keyword>
<dbReference type="InterPro" id="IPR004846">
    <property type="entry name" value="T2SS/T3SS_dom"/>
</dbReference>
<dbReference type="EMBL" id="BJXK01000015">
    <property type="protein sequence ID" value="GEM80963.1"/>
    <property type="molecule type" value="Genomic_DNA"/>
</dbReference>